<evidence type="ECO:0000313" key="2">
    <source>
        <dbReference type="Proteomes" id="UP000054144"/>
    </source>
</evidence>
<dbReference type="AlphaFoldDB" id="A0A0D7AQN3"/>
<protein>
    <recommendedName>
        <fullName evidence="3">DNase I-like protein</fullName>
    </recommendedName>
</protein>
<evidence type="ECO:0008006" key="3">
    <source>
        <dbReference type="Google" id="ProtNLM"/>
    </source>
</evidence>
<dbReference type="Gene3D" id="3.60.10.10">
    <property type="entry name" value="Endonuclease/exonuclease/phosphatase"/>
    <property type="match status" value="1"/>
</dbReference>
<sequence>QYELEPGRALMIAVPWHGNKVMNMLALYAPAGNMTENEAFWKRITNKIESSDNIPEPDVVLIDANIVEDEKDRLPARSDPPGAVGAYREFMRKFSLIDGWRALNPDERSYSFKSGVNGAQARLDKILIKENKVNTSRQWKSSWQGDMSDHKLMSVEVVDVEAPFWGPGRWQLPKHLAENECVINMACEVGDKFLNKVKDLENVGRTEEKNVQILFKEMKDEIAQKARQLAKILIPQIDEKIAKKKSVKEEMLRNHTMDEEEKK</sequence>
<feature type="non-terminal residue" evidence="1">
    <location>
        <position position="1"/>
    </location>
</feature>
<organism evidence="1 2">
    <name type="scientific">Fistulina hepatica ATCC 64428</name>
    <dbReference type="NCBI Taxonomy" id="1128425"/>
    <lineage>
        <taxon>Eukaryota</taxon>
        <taxon>Fungi</taxon>
        <taxon>Dikarya</taxon>
        <taxon>Basidiomycota</taxon>
        <taxon>Agaricomycotina</taxon>
        <taxon>Agaricomycetes</taxon>
        <taxon>Agaricomycetidae</taxon>
        <taxon>Agaricales</taxon>
        <taxon>Fistulinaceae</taxon>
        <taxon>Fistulina</taxon>
    </lineage>
</organism>
<gene>
    <name evidence="1" type="ORF">FISHEDRAFT_7159</name>
</gene>
<evidence type="ECO:0000313" key="1">
    <source>
        <dbReference type="EMBL" id="KIY53641.1"/>
    </source>
</evidence>
<keyword evidence="2" id="KW-1185">Reference proteome</keyword>
<dbReference type="Proteomes" id="UP000054144">
    <property type="component" value="Unassembled WGS sequence"/>
</dbReference>
<dbReference type="EMBL" id="KN881603">
    <property type="protein sequence ID" value="KIY53641.1"/>
    <property type="molecule type" value="Genomic_DNA"/>
</dbReference>
<proteinExistence type="predicted"/>
<reference evidence="1 2" key="1">
    <citation type="journal article" date="2015" name="Fungal Genet. Biol.">
        <title>Evolution of novel wood decay mechanisms in Agaricales revealed by the genome sequences of Fistulina hepatica and Cylindrobasidium torrendii.</title>
        <authorList>
            <person name="Floudas D."/>
            <person name="Held B.W."/>
            <person name="Riley R."/>
            <person name="Nagy L.G."/>
            <person name="Koehler G."/>
            <person name="Ransdell A.S."/>
            <person name="Younus H."/>
            <person name="Chow J."/>
            <person name="Chiniquy J."/>
            <person name="Lipzen A."/>
            <person name="Tritt A."/>
            <person name="Sun H."/>
            <person name="Haridas S."/>
            <person name="LaButti K."/>
            <person name="Ohm R.A."/>
            <person name="Kues U."/>
            <person name="Blanchette R.A."/>
            <person name="Grigoriev I.V."/>
            <person name="Minto R.E."/>
            <person name="Hibbett D.S."/>
        </authorList>
    </citation>
    <scope>NUCLEOTIDE SEQUENCE [LARGE SCALE GENOMIC DNA]</scope>
    <source>
        <strain evidence="1 2">ATCC 64428</strain>
    </source>
</reference>
<accession>A0A0D7AQN3</accession>
<dbReference type="InterPro" id="IPR036691">
    <property type="entry name" value="Endo/exonu/phosph_ase_sf"/>
</dbReference>
<feature type="non-terminal residue" evidence="1">
    <location>
        <position position="263"/>
    </location>
</feature>
<name>A0A0D7AQN3_9AGAR</name>
<dbReference type="OrthoDB" id="416119at2759"/>
<dbReference type="SUPFAM" id="SSF56219">
    <property type="entry name" value="DNase I-like"/>
    <property type="match status" value="1"/>
</dbReference>